<evidence type="ECO:0000256" key="12">
    <source>
        <dbReference type="ARBA" id="ARBA00023316"/>
    </source>
</evidence>
<dbReference type="OrthoDB" id="9804126at2"/>
<evidence type="ECO:0000256" key="1">
    <source>
        <dbReference type="ARBA" id="ARBA00004496"/>
    </source>
</evidence>
<dbReference type="GO" id="GO:0051301">
    <property type="term" value="P:cell division"/>
    <property type="evidence" value="ECO:0007669"/>
    <property type="project" value="UniProtKB-KW"/>
</dbReference>
<dbReference type="eggNOG" id="COG0773">
    <property type="taxonomic scope" value="Bacteria"/>
</dbReference>
<dbReference type="GO" id="GO:0008763">
    <property type="term" value="F:UDP-N-acetylmuramate-L-alanine ligase activity"/>
    <property type="evidence" value="ECO:0007669"/>
    <property type="project" value="UniProtKB-UniRule"/>
</dbReference>
<dbReference type="PANTHER" id="PTHR43445:SF3">
    <property type="entry name" value="UDP-N-ACETYLMURAMATE--L-ALANINE LIGASE"/>
    <property type="match status" value="1"/>
</dbReference>
<dbReference type="GO" id="GO:0005737">
    <property type="term" value="C:cytoplasm"/>
    <property type="evidence" value="ECO:0007669"/>
    <property type="project" value="UniProtKB-SubCell"/>
</dbReference>
<dbReference type="UniPathway" id="UPA00219"/>
<dbReference type="HAMAP" id="MF_00046">
    <property type="entry name" value="MurC"/>
    <property type="match status" value="1"/>
</dbReference>
<keyword evidence="10 14" id="KW-0573">Peptidoglycan synthesis</keyword>
<comment type="similarity">
    <text evidence="14">Belongs to the MurCDEF family.</text>
</comment>
<evidence type="ECO:0000256" key="6">
    <source>
        <dbReference type="ARBA" id="ARBA00022618"/>
    </source>
</evidence>
<comment type="pathway">
    <text evidence="2 14">Cell wall biogenesis; peptidoglycan biosynthesis.</text>
</comment>
<keyword evidence="6 14" id="KW-0132">Cell division</keyword>
<dbReference type="EMBL" id="ACZL01000021">
    <property type="protein sequence ID" value="EHI55578.1"/>
    <property type="molecule type" value="Genomic_DNA"/>
</dbReference>
<dbReference type="SUPFAM" id="SSF53244">
    <property type="entry name" value="MurD-like peptide ligases, peptide-binding domain"/>
    <property type="match status" value="1"/>
</dbReference>
<evidence type="ECO:0000313" key="18">
    <source>
        <dbReference type="EMBL" id="EHI55578.1"/>
    </source>
</evidence>
<keyword evidence="5 14" id="KW-0436">Ligase</keyword>
<evidence type="ECO:0000256" key="4">
    <source>
        <dbReference type="ARBA" id="ARBA00022490"/>
    </source>
</evidence>
<dbReference type="PATRIC" id="fig|679200.3.peg.1376"/>
<dbReference type="Pfam" id="PF08245">
    <property type="entry name" value="Mur_ligase_M"/>
    <property type="match status" value="1"/>
</dbReference>
<comment type="function">
    <text evidence="14">Cell wall formation.</text>
</comment>
<dbReference type="Gene3D" id="3.40.50.720">
    <property type="entry name" value="NAD(P)-binding Rossmann-like Domain"/>
    <property type="match status" value="1"/>
</dbReference>
<evidence type="ECO:0000256" key="8">
    <source>
        <dbReference type="ARBA" id="ARBA00022840"/>
    </source>
</evidence>
<keyword evidence="7 14" id="KW-0547">Nucleotide-binding</keyword>
<dbReference type="GO" id="GO:0071555">
    <property type="term" value="P:cell wall organization"/>
    <property type="evidence" value="ECO:0007669"/>
    <property type="project" value="UniProtKB-KW"/>
</dbReference>
<evidence type="ECO:0000259" key="15">
    <source>
        <dbReference type="Pfam" id="PF01225"/>
    </source>
</evidence>
<evidence type="ECO:0000256" key="10">
    <source>
        <dbReference type="ARBA" id="ARBA00022984"/>
    </source>
</evidence>
<dbReference type="EC" id="6.3.2.8" evidence="3 14"/>
<comment type="caution">
    <text evidence="18">The sequence shown here is derived from an EMBL/GenBank/DDBJ whole genome shotgun (WGS) entry which is preliminary data.</text>
</comment>
<dbReference type="Pfam" id="PF01225">
    <property type="entry name" value="Mur_ligase"/>
    <property type="match status" value="1"/>
</dbReference>
<organism evidence="18 19">
    <name type="scientific">Johnsonella ignava ATCC 51276</name>
    <dbReference type="NCBI Taxonomy" id="679200"/>
    <lineage>
        <taxon>Bacteria</taxon>
        <taxon>Bacillati</taxon>
        <taxon>Bacillota</taxon>
        <taxon>Clostridia</taxon>
        <taxon>Lachnospirales</taxon>
        <taxon>Lachnospiraceae</taxon>
        <taxon>Johnsonella</taxon>
    </lineage>
</organism>
<evidence type="ECO:0000256" key="3">
    <source>
        <dbReference type="ARBA" id="ARBA00012211"/>
    </source>
</evidence>
<dbReference type="InterPro" id="IPR013221">
    <property type="entry name" value="Mur_ligase_cen"/>
</dbReference>
<dbReference type="SUPFAM" id="SSF53623">
    <property type="entry name" value="MurD-like peptide ligases, catalytic domain"/>
    <property type="match status" value="1"/>
</dbReference>
<keyword evidence="19" id="KW-1185">Reference proteome</keyword>
<keyword evidence="11 14" id="KW-0131">Cell cycle</keyword>
<dbReference type="InterPro" id="IPR004101">
    <property type="entry name" value="Mur_ligase_C"/>
</dbReference>
<dbReference type="Gene3D" id="3.40.1190.10">
    <property type="entry name" value="Mur-like, catalytic domain"/>
    <property type="match status" value="1"/>
</dbReference>
<reference evidence="18 19" key="1">
    <citation type="submission" date="2011-08" db="EMBL/GenBank/DDBJ databases">
        <title>The Genome Sequence of Johnsonella ignava ATCC 51276.</title>
        <authorList>
            <consortium name="The Broad Institute Genome Sequencing Platform"/>
            <person name="Earl A."/>
            <person name="Ward D."/>
            <person name="Feldgarden M."/>
            <person name="Gevers D."/>
            <person name="Izard J."/>
            <person name="Blanton J.M."/>
            <person name="Baranova O.V."/>
            <person name="Dewhirst F.E."/>
            <person name="Young S.K."/>
            <person name="Zeng Q."/>
            <person name="Gargeya S."/>
            <person name="Fitzgerald M."/>
            <person name="Haas B."/>
            <person name="Abouelleil A."/>
            <person name="Alvarado L."/>
            <person name="Arachchi H.M."/>
            <person name="Berlin A."/>
            <person name="Brown A."/>
            <person name="Chapman S.B."/>
            <person name="Chen Z."/>
            <person name="Dunbar C."/>
            <person name="Freedman E."/>
            <person name="Gearin G."/>
            <person name="Gellesch M."/>
            <person name="Goldberg J."/>
            <person name="Griggs A."/>
            <person name="Gujja S."/>
            <person name="Heiman D."/>
            <person name="Howarth C."/>
            <person name="Larson L."/>
            <person name="Lui A."/>
            <person name="MacDonald P.J.P."/>
            <person name="Montmayeur A."/>
            <person name="Murphy C."/>
            <person name="Neiman D."/>
            <person name="Pearson M."/>
            <person name="Priest M."/>
            <person name="Roberts A."/>
            <person name="Saif S."/>
            <person name="Shea T."/>
            <person name="Shenoy N."/>
            <person name="Sisk P."/>
            <person name="Stolte C."/>
            <person name="Sykes S."/>
            <person name="Wortman J."/>
            <person name="Nusbaum C."/>
            <person name="Birren B."/>
        </authorList>
    </citation>
    <scope>NUCLEOTIDE SEQUENCE [LARGE SCALE GENOMIC DNA]</scope>
    <source>
        <strain evidence="18 19">ATCC 51276</strain>
    </source>
</reference>
<dbReference type="RefSeq" id="WP_005540832.1">
    <property type="nucleotide sequence ID" value="NZ_JH378832.1"/>
</dbReference>
<dbReference type="AlphaFoldDB" id="G5GIA3"/>
<accession>G5GIA3</accession>
<dbReference type="GO" id="GO:0009252">
    <property type="term" value="P:peptidoglycan biosynthetic process"/>
    <property type="evidence" value="ECO:0007669"/>
    <property type="project" value="UniProtKB-UniRule"/>
</dbReference>
<evidence type="ECO:0000259" key="16">
    <source>
        <dbReference type="Pfam" id="PF02875"/>
    </source>
</evidence>
<dbReference type="InterPro" id="IPR050061">
    <property type="entry name" value="MurCDEF_pg_biosynth"/>
</dbReference>
<evidence type="ECO:0000256" key="13">
    <source>
        <dbReference type="ARBA" id="ARBA00047833"/>
    </source>
</evidence>
<dbReference type="PANTHER" id="PTHR43445">
    <property type="entry name" value="UDP-N-ACETYLMURAMATE--L-ALANINE LIGASE-RELATED"/>
    <property type="match status" value="1"/>
</dbReference>
<feature type="domain" description="Mur ligase central" evidence="17">
    <location>
        <begin position="116"/>
        <end position="294"/>
    </location>
</feature>
<name>G5GIA3_9FIRM</name>
<evidence type="ECO:0000256" key="9">
    <source>
        <dbReference type="ARBA" id="ARBA00022960"/>
    </source>
</evidence>
<proteinExistence type="inferred from homology"/>
<dbReference type="InterPro" id="IPR036615">
    <property type="entry name" value="Mur_ligase_C_dom_sf"/>
</dbReference>
<dbReference type="InterPro" id="IPR005758">
    <property type="entry name" value="UDP-N-AcMur_Ala_ligase_MurC"/>
</dbReference>
<dbReference type="GO" id="GO:0005524">
    <property type="term" value="F:ATP binding"/>
    <property type="evidence" value="ECO:0007669"/>
    <property type="project" value="UniProtKB-UniRule"/>
</dbReference>
<gene>
    <name evidence="14" type="primary">murC</name>
    <name evidence="18" type="ORF">HMPREF9333_01293</name>
</gene>
<protein>
    <recommendedName>
        <fullName evidence="3 14">UDP-N-acetylmuramate--L-alanine ligase</fullName>
        <ecNumber evidence="3 14">6.3.2.8</ecNumber>
    </recommendedName>
    <alternativeName>
        <fullName evidence="14">UDP-N-acetylmuramoyl-L-alanine synthetase</fullName>
    </alternativeName>
</protein>
<dbReference type="NCBIfam" id="TIGR01082">
    <property type="entry name" value="murC"/>
    <property type="match status" value="1"/>
</dbReference>
<evidence type="ECO:0000256" key="2">
    <source>
        <dbReference type="ARBA" id="ARBA00004752"/>
    </source>
</evidence>
<dbReference type="HOGENOM" id="CLU_028104_1_0_9"/>
<dbReference type="GO" id="GO:0008360">
    <property type="term" value="P:regulation of cell shape"/>
    <property type="evidence" value="ECO:0007669"/>
    <property type="project" value="UniProtKB-KW"/>
</dbReference>
<feature type="binding site" evidence="14">
    <location>
        <begin position="118"/>
        <end position="124"/>
    </location>
    <ligand>
        <name>ATP</name>
        <dbReference type="ChEBI" id="CHEBI:30616"/>
    </ligand>
</feature>
<dbReference type="Gene3D" id="3.90.190.20">
    <property type="entry name" value="Mur ligase, C-terminal domain"/>
    <property type="match status" value="1"/>
</dbReference>
<keyword evidence="8 14" id="KW-0067">ATP-binding</keyword>
<dbReference type="Pfam" id="PF02875">
    <property type="entry name" value="Mur_ligase_C"/>
    <property type="match status" value="1"/>
</dbReference>
<dbReference type="InterPro" id="IPR036565">
    <property type="entry name" value="Mur-like_cat_sf"/>
</dbReference>
<evidence type="ECO:0000313" key="19">
    <source>
        <dbReference type="Proteomes" id="UP000003011"/>
    </source>
</evidence>
<comment type="catalytic activity">
    <reaction evidence="13 14">
        <text>UDP-N-acetyl-alpha-D-muramate + L-alanine + ATP = UDP-N-acetyl-alpha-D-muramoyl-L-alanine + ADP + phosphate + H(+)</text>
        <dbReference type="Rhea" id="RHEA:23372"/>
        <dbReference type="ChEBI" id="CHEBI:15378"/>
        <dbReference type="ChEBI" id="CHEBI:30616"/>
        <dbReference type="ChEBI" id="CHEBI:43474"/>
        <dbReference type="ChEBI" id="CHEBI:57972"/>
        <dbReference type="ChEBI" id="CHEBI:70757"/>
        <dbReference type="ChEBI" id="CHEBI:83898"/>
        <dbReference type="ChEBI" id="CHEBI:456216"/>
        <dbReference type="EC" id="6.3.2.8"/>
    </reaction>
</comment>
<evidence type="ECO:0000256" key="5">
    <source>
        <dbReference type="ARBA" id="ARBA00022598"/>
    </source>
</evidence>
<comment type="subcellular location">
    <subcellularLocation>
        <location evidence="1 14">Cytoplasm</location>
    </subcellularLocation>
</comment>
<dbReference type="Proteomes" id="UP000003011">
    <property type="component" value="Unassembled WGS sequence"/>
</dbReference>
<evidence type="ECO:0000259" key="17">
    <source>
        <dbReference type="Pfam" id="PF08245"/>
    </source>
</evidence>
<dbReference type="STRING" id="679200.HMPREF9333_01293"/>
<keyword evidence="4 14" id="KW-0963">Cytoplasm</keyword>
<evidence type="ECO:0000256" key="11">
    <source>
        <dbReference type="ARBA" id="ARBA00023306"/>
    </source>
</evidence>
<feature type="domain" description="Mur ligase C-terminal" evidence="16">
    <location>
        <begin position="317"/>
        <end position="447"/>
    </location>
</feature>
<keyword evidence="12 14" id="KW-0961">Cell wall biogenesis/degradation</keyword>
<evidence type="ECO:0000256" key="14">
    <source>
        <dbReference type="HAMAP-Rule" id="MF_00046"/>
    </source>
</evidence>
<evidence type="ECO:0000256" key="7">
    <source>
        <dbReference type="ARBA" id="ARBA00022741"/>
    </source>
</evidence>
<dbReference type="InterPro" id="IPR000713">
    <property type="entry name" value="Mur_ligase_N"/>
</dbReference>
<feature type="domain" description="Mur ligase N-terminal catalytic" evidence="15">
    <location>
        <begin position="11"/>
        <end position="110"/>
    </location>
</feature>
<dbReference type="SUPFAM" id="SSF51984">
    <property type="entry name" value="MurCD N-terminal domain"/>
    <property type="match status" value="1"/>
</dbReference>
<keyword evidence="9 14" id="KW-0133">Cell shape</keyword>
<sequence length="459" mass="50255">MYRIDFNKPEHIHFIGIGGISMSGLAKILIKRGFKISGSDTLPGSICTELEGEGAYICYGHKAENITADTGCVVFTAAIKEDNPEYGRAISLNIPLLSRAELLAQLMENYKYSIAVSGTHGKTSVTSMLSYILVKAGLDPTISLGGMLDLIGGNIHIGAGEIFLTEACEYKNSFLELKPYIGIILNIEEDHLDFFDNIDDIRNSFKIFINNISDNGILVINSEIKDIDELTAGFKGSVVLYGGKESDIYADNIDFDSHGIASYNITAFKDELGHVQLGVMGRHNVDNSLAAAAASLKLGIGIEDILKGLQEYRGVGRRLEFKGCIGGNINIFDDYAHHPQEIMASLSAISKYPHKRLVCVFQPHTYSRTKAFLNDFANSLAMADLVILSDIYAAREKDNKEVSSEDIVNLLLKKGVEAYYINSFDNIENFLLTNLLPEDLCITMGAGDIVKVAEHLTGN</sequence>